<protein>
    <submittedName>
        <fullName evidence="1 2">Uncharacterized protein</fullName>
    </submittedName>
</protein>
<evidence type="ECO:0000313" key="2">
    <source>
        <dbReference type="EnsemblMetazoa" id="HelroP183554"/>
    </source>
</evidence>
<gene>
    <name evidence="2" type="primary">20209091</name>
    <name evidence="1" type="ORF">HELRODRAFT_183554</name>
</gene>
<proteinExistence type="predicted"/>
<dbReference type="InParanoid" id="T1FJU2"/>
<accession>T1FJU2</accession>
<organism evidence="2 3">
    <name type="scientific">Helobdella robusta</name>
    <name type="common">Californian leech</name>
    <dbReference type="NCBI Taxonomy" id="6412"/>
    <lineage>
        <taxon>Eukaryota</taxon>
        <taxon>Metazoa</taxon>
        <taxon>Spiralia</taxon>
        <taxon>Lophotrochozoa</taxon>
        <taxon>Annelida</taxon>
        <taxon>Clitellata</taxon>
        <taxon>Hirudinea</taxon>
        <taxon>Rhynchobdellida</taxon>
        <taxon>Glossiphoniidae</taxon>
        <taxon>Helobdella</taxon>
    </lineage>
</organism>
<keyword evidence="3" id="KW-1185">Reference proteome</keyword>
<sequence>MPGTLTITPSRSPKLYTFVKSFMGLGRARVLPIFSPSILEICLPSFNDFWHEVTLKAAKKYTSTIIDVSQKMMDEGVQPYKPADRKKYFKRFYIQIVDAALEYLKTRFKSEGFLIAQNIENSVLSTLNLQDQGLNVSKLLEYYGNDTNKDRLILHLKMFRDLISHDCSNSKKEIQSMQDVIDLIKCKSRQKIEKFLSLKQSKNVSAIHNGTGEAEPCRTILHYYRNSTESIDIKQLCNDFLNEMIYD</sequence>
<dbReference type="OrthoDB" id="10046160at2759"/>
<dbReference type="AlphaFoldDB" id="T1FJU2"/>
<reference evidence="1 3" key="2">
    <citation type="journal article" date="2013" name="Nature">
        <title>Insights into bilaterian evolution from three spiralian genomes.</title>
        <authorList>
            <person name="Simakov O."/>
            <person name="Marletaz F."/>
            <person name="Cho S.J."/>
            <person name="Edsinger-Gonzales E."/>
            <person name="Havlak P."/>
            <person name="Hellsten U."/>
            <person name="Kuo D.H."/>
            <person name="Larsson T."/>
            <person name="Lv J."/>
            <person name="Arendt D."/>
            <person name="Savage R."/>
            <person name="Osoegawa K."/>
            <person name="de Jong P."/>
            <person name="Grimwood J."/>
            <person name="Chapman J.A."/>
            <person name="Shapiro H."/>
            <person name="Aerts A."/>
            <person name="Otillar R.P."/>
            <person name="Terry A.Y."/>
            <person name="Boore J.L."/>
            <person name="Grigoriev I.V."/>
            <person name="Lindberg D.R."/>
            <person name="Seaver E.C."/>
            <person name="Weisblat D.A."/>
            <person name="Putnam N.H."/>
            <person name="Rokhsar D.S."/>
        </authorList>
    </citation>
    <scope>NUCLEOTIDE SEQUENCE</scope>
</reference>
<dbReference type="Proteomes" id="UP000015101">
    <property type="component" value="Unassembled WGS sequence"/>
</dbReference>
<evidence type="ECO:0000313" key="1">
    <source>
        <dbReference type="EMBL" id="ESO10522.1"/>
    </source>
</evidence>
<dbReference type="EnsemblMetazoa" id="HelroT183554">
    <property type="protein sequence ID" value="HelroP183554"/>
    <property type="gene ID" value="HelroG183554"/>
</dbReference>
<dbReference type="GeneID" id="20209091"/>
<dbReference type="CTD" id="20209091"/>
<dbReference type="EMBL" id="KB095859">
    <property type="protein sequence ID" value="ESO10522.1"/>
    <property type="molecule type" value="Genomic_DNA"/>
</dbReference>
<name>T1FJU2_HELRO</name>
<dbReference type="HOGENOM" id="CLU_1125588_0_0_1"/>
<reference evidence="2" key="3">
    <citation type="submission" date="2015-06" db="UniProtKB">
        <authorList>
            <consortium name="EnsemblMetazoa"/>
        </authorList>
    </citation>
    <scope>IDENTIFICATION</scope>
</reference>
<dbReference type="RefSeq" id="XP_009011400.1">
    <property type="nucleotide sequence ID" value="XM_009013152.1"/>
</dbReference>
<evidence type="ECO:0000313" key="3">
    <source>
        <dbReference type="Proteomes" id="UP000015101"/>
    </source>
</evidence>
<dbReference type="KEGG" id="hro:HELRODRAFT_183554"/>
<reference evidence="3" key="1">
    <citation type="submission" date="2012-12" db="EMBL/GenBank/DDBJ databases">
        <authorList>
            <person name="Hellsten U."/>
            <person name="Grimwood J."/>
            <person name="Chapman J.A."/>
            <person name="Shapiro H."/>
            <person name="Aerts A."/>
            <person name="Otillar R.P."/>
            <person name="Terry A.Y."/>
            <person name="Boore J.L."/>
            <person name="Simakov O."/>
            <person name="Marletaz F."/>
            <person name="Cho S.-J."/>
            <person name="Edsinger-Gonzales E."/>
            <person name="Havlak P."/>
            <person name="Kuo D.-H."/>
            <person name="Larsson T."/>
            <person name="Lv J."/>
            <person name="Arendt D."/>
            <person name="Savage R."/>
            <person name="Osoegawa K."/>
            <person name="de Jong P."/>
            <person name="Lindberg D.R."/>
            <person name="Seaver E.C."/>
            <person name="Weisblat D.A."/>
            <person name="Putnam N.H."/>
            <person name="Grigoriev I.V."/>
            <person name="Rokhsar D.S."/>
        </authorList>
    </citation>
    <scope>NUCLEOTIDE SEQUENCE</scope>
</reference>
<dbReference type="EMBL" id="AMQM01008846">
    <property type="status" value="NOT_ANNOTATED_CDS"/>
    <property type="molecule type" value="Genomic_DNA"/>
</dbReference>